<dbReference type="RefSeq" id="WP_377062202.1">
    <property type="nucleotide sequence ID" value="NZ_JBHSJJ010000002.1"/>
</dbReference>
<feature type="compositionally biased region" description="Basic and acidic residues" evidence="2">
    <location>
        <begin position="1"/>
        <end position="13"/>
    </location>
</feature>
<dbReference type="PANTHER" id="PTHR20935">
    <property type="entry name" value="PHOSPHOGLYCERATE MUTASE-RELATED"/>
    <property type="match status" value="1"/>
</dbReference>
<keyword evidence="4" id="KW-1185">Reference proteome</keyword>
<dbReference type="InterPro" id="IPR029033">
    <property type="entry name" value="His_PPase_superfam"/>
</dbReference>
<accession>A0ABV9SXD5</accession>
<gene>
    <name evidence="3" type="ORF">ACFPFU_05195</name>
</gene>
<evidence type="ECO:0000256" key="1">
    <source>
        <dbReference type="ARBA" id="ARBA00022801"/>
    </source>
</evidence>
<dbReference type="Gene3D" id="3.40.50.1240">
    <property type="entry name" value="Phosphoglycerate mutase-like"/>
    <property type="match status" value="1"/>
</dbReference>
<dbReference type="Pfam" id="PF00300">
    <property type="entry name" value="His_Phos_1"/>
    <property type="match status" value="1"/>
</dbReference>
<dbReference type="InterPro" id="IPR051021">
    <property type="entry name" value="Mito_Ser/Thr_phosphatase"/>
</dbReference>
<comment type="caution">
    <text evidence="3">The sequence shown here is derived from an EMBL/GenBank/DDBJ whole genome shotgun (WGS) entry which is preliminary data.</text>
</comment>
<organism evidence="3 4">
    <name type="scientific">Negadavirga shengliensis</name>
    <dbReference type="NCBI Taxonomy" id="1389218"/>
    <lineage>
        <taxon>Bacteria</taxon>
        <taxon>Pseudomonadati</taxon>
        <taxon>Bacteroidota</taxon>
        <taxon>Cytophagia</taxon>
        <taxon>Cytophagales</taxon>
        <taxon>Cyclobacteriaceae</taxon>
        <taxon>Negadavirga</taxon>
    </lineage>
</organism>
<dbReference type="InterPro" id="IPR013078">
    <property type="entry name" value="His_Pase_superF_clade-1"/>
</dbReference>
<evidence type="ECO:0000313" key="4">
    <source>
        <dbReference type="Proteomes" id="UP001595818"/>
    </source>
</evidence>
<sequence>MTKELMLMRHGEAEPGNSQSGDFNRKLTHFGENQVRRLAEMLKSNTQEVDLLIHSTALRCKLTADLMGNTLKPRKTTASQGIYRAGHLELLGLINEWDIAINKVILVGHNPTISFMVSYLTGEQHILLLPGMMARIHFEGHAWDEVSKDSGVLAEVLQ</sequence>
<feature type="region of interest" description="Disordered" evidence="2">
    <location>
        <begin position="1"/>
        <end position="23"/>
    </location>
</feature>
<reference evidence="4" key="1">
    <citation type="journal article" date="2019" name="Int. J. Syst. Evol. Microbiol.">
        <title>The Global Catalogue of Microorganisms (GCM) 10K type strain sequencing project: providing services to taxonomists for standard genome sequencing and annotation.</title>
        <authorList>
            <consortium name="The Broad Institute Genomics Platform"/>
            <consortium name="The Broad Institute Genome Sequencing Center for Infectious Disease"/>
            <person name="Wu L."/>
            <person name="Ma J."/>
        </authorList>
    </citation>
    <scope>NUCLEOTIDE SEQUENCE [LARGE SCALE GENOMIC DNA]</scope>
    <source>
        <strain evidence="4">CGMCC 4.7466</strain>
    </source>
</reference>
<protein>
    <submittedName>
        <fullName evidence="3">SixA phosphatase family protein</fullName>
    </submittedName>
</protein>
<evidence type="ECO:0000256" key="2">
    <source>
        <dbReference type="SAM" id="MobiDB-lite"/>
    </source>
</evidence>
<keyword evidence="1" id="KW-0378">Hydrolase</keyword>
<name>A0ABV9SXD5_9BACT</name>
<evidence type="ECO:0000313" key="3">
    <source>
        <dbReference type="EMBL" id="MFC4871072.1"/>
    </source>
</evidence>
<proteinExistence type="predicted"/>
<dbReference type="SUPFAM" id="SSF53254">
    <property type="entry name" value="Phosphoglycerate mutase-like"/>
    <property type="match status" value="1"/>
</dbReference>
<dbReference type="CDD" id="cd07067">
    <property type="entry name" value="HP_PGM_like"/>
    <property type="match status" value="1"/>
</dbReference>
<dbReference type="Proteomes" id="UP001595818">
    <property type="component" value="Unassembled WGS sequence"/>
</dbReference>
<dbReference type="EMBL" id="JBHSJJ010000002">
    <property type="protein sequence ID" value="MFC4871072.1"/>
    <property type="molecule type" value="Genomic_DNA"/>
</dbReference>